<organism evidence="8 9">
    <name type="scientific">Paraburkholderia eburnea</name>
    <dbReference type="NCBI Taxonomy" id="1189126"/>
    <lineage>
        <taxon>Bacteria</taxon>
        <taxon>Pseudomonadati</taxon>
        <taxon>Pseudomonadota</taxon>
        <taxon>Betaproteobacteria</taxon>
        <taxon>Burkholderiales</taxon>
        <taxon>Burkholderiaceae</taxon>
        <taxon>Paraburkholderia</taxon>
    </lineage>
</organism>
<dbReference type="InterPro" id="IPR051310">
    <property type="entry name" value="MCP_chemotaxis"/>
</dbReference>
<evidence type="ECO:0000313" key="8">
    <source>
        <dbReference type="EMBL" id="POR46299.1"/>
    </source>
</evidence>
<name>A0A2S4LVC1_9BURK</name>
<dbReference type="FunFam" id="1.10.287.950:FF:000001">
    <property type="entry name" value="Methyl-accepting chemotaxis sensory transducer"/>
    <property type="match status" value="1"/>
</dbReference>
<dbReference type="Pfam" id="PF00015">
    <property type="entry name" value="MCPsignal"/>
    <property type="match status" value="1"/>
</dbReference>
<dbReference type="PROSITE" id="PS50111">
    <property type="entry name" value="CHEMOTAXIS_TRANSDUC_2"/>
    <property type="match status" value="1"/>
</dbReference>
<comment type="subcellular location">
    <subcellularLocation>
        <location evidence="1">Membrane</location>
    </subcellularLocation>
</comment>
<keyword evidence="5" id="KW-0812">Transmembrane</keyword>
<dbReference type="GO" id="GO:0006935">
    <property type="term" value="P:chemotaxis"/>
    <property type="evidence" value="ECO:0007669"/>
    <property type="project" value="InterPro"/>
</dbReference>
<dbReference type="PROSITE" id="PS50885">
    <property type="entry name" value="HAMP"/>
    <property type="match status" value="1"/>
</dbReference>
<evidence type="ECO:0000313" key="9">
    <source>
        <dbReference type="Proteomes" id="UP000237381"/>
    </source>
</evidence>
<dbReference type="GO" id="GO:0004888">
    <property type="term" value="F:transmembrane signaling receptor activity"/>
    <property type="evidence" value="ECO:0007669"/>
    <property type="project" value="InterPro"/>
</dbReference>
<dbReference type="GO" id="GO:0007165">
    <property type="term" value="P:signal transduction"/>
    <property type="evidence" value="ECO:0007669"/>
    <property type="project" value="UniProtKB-KW"/>
</dbReference>
<keyword evidence="9" id="KW-1185">Reference proteome</keyword>
<feature type="transmembrane region" description="Helical" evidence="5">
    <location>
        <begin position="171"/>
        <end position="193"/>
    </location>
</feature>
<keyword evidence="4" id="KW-0807">Transducer</keyword>
<feature type="domain" description="HAMP" evidence="7">
    <location>
        <begin position="196"/>
        <end position="249"/>
    </location>
</feature>
<dbReference type="InterPro" id="IPR004090">
    <property type="entry name" value="Chemotax_Me-accpt_rcpt"/>
</dbReference>
<dbReference type="GO" id="GO:0005886">
    <property type="term" value="C:plasma membrane"/>
    <property type="evidence" value="ECO:0007669"/>
    <property type="project" value="TreeGrafter"/>
</dbReference>
<evidence type="ECO:0000256" key="1">
    <source>
        <dbReference type="ARBA" id="ARBA00004370"/>
    </source>
</evidence>
<comment type="similarity">
    <text evidence="3">Belongs to the methyl-accepting chemotaxis (MCP) protein family.</text>
</comment>
<dbReference type="Pfam" id="PF00672">
    <property type="entry name" value="HAMP"/>
    <property type="match status" value="1"/>
</dbReference>
<dbReference type="PANTHER" id="PTHR43531">
    <property type="entry name" value="PROTEIN ICFG"/>
    <property type="match status" value="1"/>
</dbReference>
<keyword evidence="5" id="KW-0472">Membrane</keyword>
<protein>
    <submittedName>
        <fullName evidence="8">Methyl-accepting chemotaxis protein</fullName>
    </submittedName>
</protein>
<dbReference type="InterPro" id="IPR004089">
    <property type="entry name" value="MCPsignal_dom"/>
</dbReference>
<comment type="caution">
    <text evidence="8">The sequence shown here is derived from an EMBL/GenBank/DDBJ whole genome shotgun (WGS) entry which is preliminary data.</text>
</comment>
<accession>A0A2S4LVC1</accession>
<dbReference type="CDD" id="cd06225">
    <property type="entry name" value="HAMP"/>
    <property type="match status" value="1"/>
</dbReference>
<gene>
    <name evidence="8" type="ORF">B0G62_12517</name>
</gene>
<dbReference type="SUPFAM" id="SSF58104">
    <property type="entry name" value="Methyl-accepting chemotaxis protein (MCP) signaling domain"/>
    <property type="match status" value="1"/>
</dbReference>
<proteinExistence type="inferred from homology"/>
<dbReference type="InterPro" id="IPR003660">
    <property type="entry name" value="HAMP_dom"/>
</dbReference>
<dbReference type="Gene3D" id="1.10.287.950">
    <property type="entry name" value="Methyl-accepting chemotaxis protein"/>
    <property type="match status" value="1"/>
</dbReference>
<evidence type="ECO:0000259" key="6">
    <source>
        <dbReference type="PROSITE" id="PS50111"/>
    </source>
</evidence>
<feature type="domain" description="Methyl-accepting transducer" evidence="6">
    <location>
        <begin position="254"/>
        <end position="483"/>
    </location>
</feature>
<reference evidence="8 9" key="1">
    <citation type="submission" date="2018-01" db="EMBL/GenBank/DDBJ databases">
        <title>Genomic Encyclopedia of Type Strains, Phase III (KMG-III): the genomes of soil and plant-associated and newly described type strains.</title>
        <authorList>
            <person name="Whitman W."/>
        </authorList>
    </citation>
    <scope>NUCLEOTIDE SEQUENCE [LARGE SCALE GENOMIC DNA]</scope>
    <source>
        <strain evidence="8 9">JCM 18070</strain>
    </source>
</reference>
<evidence type="ECO:0000256" key="5">
    <source>
        <dbReference type="SAM" id="Phobius"/>
    </source>
</evidence>
<dbReference type="PRINTS" id="PR00260">
    <property type="entry name" value="CHEMTRNSDUCR"/>
</dbReference>
<evidence type="ECO:0000256" key="2">
    <source>
        <dbReference type="ARBA" id="ARBA00022481"/>
    </source>
</evidence>
<dbReference type="PANTHER" id="PTHR43531:SF14">
    <property type="entry name" value="METHYL-ACCEPTING CHEMOTAXIS PROTEIN I-RELATED"/>
    <property type="match status" value="1"/>
</dbReference>
<evidence type="ECO:0000256" key="3">
    <source>
        <dbReference type="ARBA" id="ARBA00029447"/>
    </source>
</evidence>
<dbReference type="RefSeq" id="WP_103707350.1">
    <property type="nucleotide sequence ID" value="NZ_PQGA01000025.1"/>
</dbReference>
<keyword evidence="5" id="KW-1133">Transmembrane helix</keyword>
<dbReference type="Proteomes" id="UP000237381">
    <property type="component" value="Unassembled WGS sequence"/>
</dbReference>
<evidence type="ECO:0000259" key="7">
    <source>
        <dbReference type="PROSITE" id="PS50885"/>
    </source>
</evidence>
<dbReference type="OrthoDB" id="8595413at2"/>
<dbReference type="SMART" id="SM00304">
    <property type="entry name" value="HAMP"/>
    <property type="match status" value="1"/>
</dbReference>
<dbReference type="CDD" id="cd11386">
    <property type="entry name" value="MCP_signal"/>
    <property type="match status" value="1"/>
</dbReference>
<keyword evidence="2" id="KW-0488">Methylation</keyword>
<evidence type="ECO:0000256" key="4">
    <source>
        <dbReference type="PROSITE-ProRule" id="PRU00284"/>
    </source>
</evidence>
<dbReference type="SMART" id="SM00283">
    <property type="entry name" value="MA"/>
    <property type="match status" value="1"/>
</dbReference>
<sequence>MTIRVKLQILMLVTLMAIGGGIAATIVGFNAVSDANAEKDRRATEIRGLTEIKGSMLSTVELDPTSDDTKKLFADAEQNIGKWDGITSPLFKDEPQAQEIAPLKNQWLAYDQKSHDILDLARHDPKSANDQVAAVYHANFVPLLAGMESATDDIAKAEEESAKHAANVTHISITVVAVVLILVMVLVVGWIFILSRSIVRALGGIQGTLQAASETLDLGLRVRLQSKDEIGQTGAAFNHLMDRVSSVMTTVHDAVASVDLASREIATGNIDLSSRTEEQAASLEETAASMEELTGTVRQNAENANQATSLASNASDTARRGNDVVTQVVDTMHKISGSSAKIADITGMIEGIAFQTNILALNAAVEAARAGEQGRGFAVVAGEVRSLAQRASAAAKEIKELIEESVTTSAQGSELVARAGSTMGEVIKAVTRVTDIMAEIAAASGEQSKGIDQVGQAVSQMDQMTQQNAALVEQAAAAAQSMQDQASRLRAAVDEFKLPGSRHGAARPTVVAPAAVAAGAPVSAVALQPKKPVIMPKAASNAARALKRPTRQPAVENTELAAATPSDEWTTF</sequence>
<dbReference type="EMBL" id="PQGA01000025">
    <property type="protein sequence ID" value="POR46299.1"/>
    <property type="molecule type" value="Genomic_DNA"/>
</dbReference>
<dbReference type="AlphaFoldDB" id="A0A2S4LVC1"/>